<evidence type="ECO:0000256" key="1">
    <source>
        <dbReference type="ARBA" id="ARBA00005915"/>
    </source>
</evidence>
<comment type="similarity">
    <text evidence="1">Belongs to the RecJ family.</text>
</comment>
<accession>A0A9X0MKG3</accession>
<dbReference type="InterPro" id="IPR003156">
    <property type="entry name" value="DHHA1_dom"/>
</dbReference>
<dbReference type="SUPFAM" id="SSF64182">
    <property type="entry name" value="DHH phosphoesterases"/>
    <property type="match status" value="1"/>
</dbReference>
<dbReference type="InterPro" id="IPR001667">
    <property type="entry name" value="DDH_dom"/>
</dbReference>
<evidence type="ECO:0000256" key="5">
    <source>
        <dbReference type="ARBA" id="ARBA00022839"/>
    </source>
</evidence>
<dbReference type="GO" id="GO:0008409">
    <property type="term" value="F:5'-3' exonuclease activity"/>
    <property type="evidence" value="ECO:0007669"/>
    <property type="project" value="InterPro"/>
</dbReference>
<dbReference type="GO" id="GO:0006310">
    <property type="term" value="P:DNA recombination"/>
    <property type="evidence" value="ECO:0007669"/>
    <property type="project" value="InterPro"/>
</dbReference>
<evidence type="ECO:0000259" key="6">
    <source>
        <dbReference type="Pfam" id="PF01368"/>
    </source>
</evidence>
<dbReference type="PANTHER" id="PTHR30255:SF2">
    <property type="entry name" value="SINGLE-STRANDED-DNA-SPECIFIC EXONUCLEASE RECJ"/>
    <property type="match status" value="1"/>
</dbReference>
<evidence type="ECO:0000256" key="3">
    <source>
        <dbReference type="ARBA" id="ARBA00022722"/>
    </source>
</evidence>
<sequence>MNEHLKTKWIRPENTVERRSKLQDLRNAKELNHLADCVLEILYNRGFDTVEKIESFLHMDITDMHNPQLMKDSDKAVSLLSHAIENNLHIVVYGDYDCDGVSATSVAVLALRNLGARVSYFVNNRFKHGYGMNVLGLEDMLKKYPDVDVVLTVDNGIVAYEGIKKAKELGLTVIVTDHHDPGDHLPEEADAVVNPKRHDCQYPFKGLCGASVIYKVMLQLYWELDKDLDYVQDMIDIVGIATVGDIMPLIDENRVFVTESIRQVKRAQRHVFKVLQEKTGVKEITEETYGFKYVPMINALGRITGDVDEAIEMFVSQDEEKIPEIVEKVIETNEYRKKITEEQEALAIQMVEEKGIKPVIVIYHPSFHEGIVGLIAGRLKERYFRPVIVLAEGHGFIKGSARSIPNFHIKKAFDETKEYLIGYGGHPMAGGLSLKEEHLEAFEEEICSLAESQLTEADFIPRIMVDTVVEPKDVTVDLVEELDVLKPFGEAFSKPNFGLKGFKVDKVYYMGENKNHLKLKEKKLEIIMFNRADIYQEMQEPRNIKALGYPSLNIWNNNVNVQFNIEGINLAGC</sequence>
<dbReference type="Pfam" id="PF01368">
    <property type="entry name" value="DHH"/>
    <property type="match status" value="1"/>
</dbReference>
<dbReference type="EMBL" id="LOMO01000001">
    <property type="protein sequence ID" value="KXY51457.1"/>
    <property type="molecule type" value="Genomic_DNA"/>
</dbReference>
<proteinExistence type="inferred from homology"/>
<dbReference type="Pfam" id="PF02272">
    <property type="entry name" value="DHHA1"/>
    <property type="match status" value="1"/>
</dbReference>
<dbReference type="InterPro" id="IPR051673">
    <property type="entry name" value="SSDNA_exonuclease_RecJ"/>
</dbReference>
<dbReference type="AlphaFoldDB" id="A0A9X0MKG3"/>
<dbReference type="PANTHER" id="PTHR30255">
    <property type="entry name" value="SINGLE-STRANDED-DNA-SPECIFIC EXONUCLEASE RECJ"/>
    <property type="match status" value="1"/>
</dbReference>
<organism evidence="9 10">
    <name type="scientific">Bacillus cereus</name>
    <dbReference type="NCBI Taxonomy" id="1396"/>
    <lineage>
        <taxon>Bacteria</taxon>
        <taxon>Bacillati</taxon>
        <taxon>Bacillota</taxon>
        <taxon>Bacilli</taxon>
        <taxon>Bacillales</taxon>
        <taxon>Bacillaceae</taxon>
        <taxon>Bacillus</taxon>
        <taxon>Bacillus cereus group</taxon>
    </lineage>
</organism>
<keyword evidence="4" id="KW-0378">Hydrolase</keyword>
<dbReference type="Pfam" id="PF17768">
    <property type="entry name" value="RecJ_OB"/>
    <property type="match status" value="1"/>
</dbReference>
<evidence type="ECO:0000259" key="8">
    <source>
        <dbReference type="Pfam" id="PF17768"/>
    </source>
</evidence>
<evidence type="ECO:0000256" key="2">
    <source>
        <dbReference type="ARBA" id="ARBA00019841"/>
    </source>
</evidence>
<dbReference type="InterPro" id="IPR038763">
    <property type="entry name" value="DHH_sf"/>
</dbReference>
<name>A0A9X0MKG3_BACCE</name>
<dbReference type="InterPro" id="IPR004610">
    <property type="entry name" value="RecJ"/>
</dbReference>
<dbReference type="Gene3D" id="3.90.1640.30">
    <property type="match status" value="1"/>
</dbReference>
<keyword evidence="5 9" id="KW-0269">Exonuclease</keyword>
<evidence type="ECO:0000313" key="10">
    <source>
        <dbReference type="Proteomes" id="UP000075476"/>
    </source>
</evidence>
<dbReference type="InterPro" id="IPR041122">
    <property type="entry name" value="RecJ_OB"/>
</dbReference>
<protein>
    <recommendedName>
        <fullName evidence="2">Single-stranded-DNA-specific exonuclease RecJ</fullName>
    </recommendedName>
</protein>
<evidence type="ECO:0000259" key="7">
    <source>
        <dbReference type="Pfam" id="PF02272"/>
    </source>
</evidence>
<comment type="caution">
    <text evidence="9">The sequence shown here is derived from an EMBL/GenBank/DDBJ whole genome shotgun (WGS) entry which is preliminary data.</text>
</comment>
<feature type="domain" description="DHHA1" evidence="7">
    <location>
        <begin position="358"/>
        <end position="449"/>
    </location>
</feature>
<reference evidence="9 10" key="1">
    <citation type="submission" date="2015-12" db="EMBL/GenBank/DDBJ databases">
        <title>Bacillus cereus Group isolate.</title>
        <authorList>
            <person name="Kovac J."/>
        </authorList>
    </citation>
    <scope>NUCLEOTIDE SEQUENCE [LARGE SCALE GENOMIC DNA]</scope>
    <source>
        <strain evidence="9 10">FSL K6-0073</strain>
    </source>
</reference>
<evidence type="ECO:0000313" key="9">
    <source>
        <dbReference type="EMBL" id="KXY51457.1"/>
    </source>
</evidence>
<keyword evidence="3" id="KW-0540">Nuclease</keyword>
<feature type="domain" description="DDH" evidence="6">
    <location>
        <begin position="89"/>
        <end position="238"/>
    </location>
</feature>
<dbReference type="NCBIfam" id="TIGR00644">
    <property type="entry name" value="recJ"/>
    <property type="match status" value="1"/>
</dbReference>
<dbReference type="GO" id="GO:0003676">
    <property type="term" value="F:nucleic acid binding"/>
    <property type="evidence" value="ECO:0007669"/>
    <property type="project" value="InterPro"/>
</dbReference>
<evidence type="ECO:0000256" key="4">
    <source>
        <dbReference type="ARBA" id="ARBA00022801"/>
    </source>
</evidence>
<feature type="domain" description="RecJ OB" evidence="8">
    <location>
        <begin position="465"/>
        <end position="566"/>
    </location>
</feature>
<dbReference type="GO" id="GO:0006281">
    <property type="term" value="P:DNA repair"/>
    <property type="evidence" value="ECO:0007669"/>
    <property type="project" value="InterPro"/>
</dbReference>
<dbReference type="Gene3D" id="3.10.310.30">
    <property type="match status" value="1"/>
</dbReference>
<gene>
    <name evidence="9" type="ORF">AT268_33850</name>
</gene>
<dbReference type="Proteomes" id="UP000075476">
    <property type="component" value="Unassembled WGS sequence"/>
</dbReference>
<dbReference type="RefSeq" id="WP_061662787.1">
    <property type="nucleotide sequence ID" value="NZ_LOMO01000001.1"/>
</dbReference>